<proteinExistence type="predicted"/>
<accession>A0A1X0S736</accession>
<dbReference type="Proteomes" id="UP000242381">
    <property type="component" value="Unassembled WGS sequence"/>
</dbReference>
<name>A0A1X0S736_RHIZD</name>
<sequence>MPGHRLFRLEHHIYKKGIFIEEPKLGIMLRTETSPVQLLPDLPEYLKDLFVRTETQVRQFRHSLRQYNVAFAFMSLGCDIISAEERNANSNFSLRRPFENKILKPVTLKAYLYLQNLISQCLKKYLND</sequence>
<evidence type="ECO:0000313" key="2">
    <source>
        <dbReference type="Proteomes" id="UP000242381"/>
    </source>
</evidence>
<gene>
    <name evidence="1" type="ORF">BCV71DRAFT_233489</name>
</gene>
<organism evidence="1 2">
    <name type="scientific">Rhizopus microsporus</name>
    <dbReference type="NCBI Taxonomy" id="58291"/>
    <lineage>
        <taxon>Eukaryota</taxon>
        <taxon>Fungi</taxon>
        <taxon>Fungi incertae sedis</taxon>
        <taxon>Mucoromycota</taxon>
        <taxon>Mucoromycotina</taxon>
        <taxon>Mucoromycetes</taxon>
        <taxon>Mucorales</taxon>
        <taxon>Mucorineae</taxon>
        <taxon>Rhizopodaceae</taxon>
        <taxon>Rhizopus</taxon>
    </lineage>
</organism>
<dbReference type="EMBL" id="KV921299">
    <property type="protein sequence ID" value="ORE20120.1"/>
    <property type="molecule type" value="Genomic_DNA"/>
</dbReference>
<reference evidence="1 2" key="1">
    <citation type="journal article" date="2016" name="Proc. Natl. Acad. Sci. U.S.A.">
        <title>Lipid metabolic changes in an early divergent fungus govern the establishment of a mutualistic symbiosis with endobacteria.</title>
        <authorList>
            <person name="Lastovetsky O.A."/>
            <person name="Gaspar M.L."/>
            <person name="Mondo S.J."/>
            <person name="LaButti K.M."/>
            <person name="Sandor L."/>
            <person name="Grigoriev I.V."/>
            <person name="Henry S.A."/>
            <person name="Pawlowska T.E."/>
        </authorList>
    </citation>
    <scope>NUCLEOTIDE SEQUENCE [LARGE SCALE GENOMIC DNA]</scope>
    <source>
        <strain evidence="1 2">ATCC 11559</strain>
    </source>
</reference>
<evidence type="ECO:0000313" key="1">
    <source>
        <dbReference type="EMBL" id="ORE20120.1"/>
    </source>
</evidence>
<protein>
    <submittedName>
        <fullName evidence="1">Uncharacterized protein</fullName>
    </submittedName>
</protein>
<dbReference type="AlphaFoldDB" id="A0A1X0S736"/>